<organism evidence="1 2">
    <name type="scientific">Candida boidinii</name>
    <name type="common">Yeast</name>
    <dbReference type="NCBI Taxonomy" id="5477"/>
    <lineage>
        <taxon>Eukaryota</taxon>
        <taxon>Fungi</taxon>
        <taxon>Dikarya</taxon>
        <taxon>Ascomycota</taxon>
        <taxon>Saccharomycotina</taxon>
        <taxon>Pichiomycetes</taxon>
        <taxon>Pichiales</taxon>
        <taxon>Pichiaceae</taxon>
        <taxon>Ogataea</taxon>
        <taxon>Ogataea/Candida clade</taxon>
    </lineage>
</organism>
<evidence type="ECO:0000313" key="2">
    <source>
        <dbReference type="Proteomes" id="UP001165101"/>
    </source>
</evidence>
<keyword evidence="2" id="KW-1185">Reference proteome</keyword>
<comment type="caution">
    <text evidence="1">The sequence shown here is derived from an EMBL/GenBank/DDBJ whole genome shotgun (WGS) entry which is preliminary data.</text>
</comment>
<reference evidence="1" key="1">
    <citation type="submission" date="2023-04" db="EMBL/GenBank/DDBJ databases">
        <title>Candida boidinii NBRC 1967.</title>
        <authorList>
            <person name="Ichikawa N."/>
            <person name="Sato H."/>
            <person name="Tonouchi N."/>
        </authorList>
    </citation>
    <scope>NUCLEOTIDE SEQUENCE</scope>
    <source>
        <strain evidence="1">NBRC 1967</strain>
    </source>
</reference>
<dbReference type="Proteomes" id="UP001165101">
    <property type="component" value="Unassembled WGS sequence"/>
</dbReference>
<protein>
    <submittedName>
        <fullName evidence="1">Unnamed protein product</fullName>
    </submittedName>
</protein>
<proteinExistence type="predicted"/>
<sequence>MSKNYNEKLEEAIDKTEDSLKELISSTNTIASSNYLNFYNNTLNFLNETKKIIPFNLIELKQDEKIFSNTIDSFYKELDKLIIDSNLNNQTNEFLNKIDEFKKILPDLQIDKIDNLFNENFLSKFSNRYRSYSNEFGLWAYPTPSTSMYMKCKQINGSSVWDENGYWRCLFPRAKINPLLDSNSNDNDDHHGKVHGHRKNYFNQLITKEDLEENNDNVKDLKFFNNYTDYLDWKSKMIENLKNERKAKWDLKKQKWLEFKEIEKNKWKNKSNENENDNDIVATDTINNTSTNNDFKTDITGSSTSIKFHSSPNGESEKIEIIQNWFKDGRSEIKEIKTLIDKDGKKSVNESLKTLEPSKDWFWSSK</sequence>
<accession>A0ACB5TJU2</accession>
<gene>
    <name evidence="1" type="ORF">Cboi01_000163500</name>
</gene>
<dbReference type="EMBL" id="BSXV01000640">
    <property type="protein sequence ID" value="GME89968.1"/>
    <property type="molecule type" value="Genomic_DNA"/>
</dbReference>
<evidence type="ECO:0000313" key="1">
    <source>
        <dbReference type="EMBL" id="GME89968.1"/>
    </source>
</evidence>
<name>A0ACB5TJU2_CANBO</name>